<dbReference type="InterPro" id="IPR015421">
    <property type="entry name" value="PyrdxlP-dep_Trfase_major"/>
</dbReference>
<comment type="catalytic activity">
    <reaction evidence="4">
        <text>(sulfur carrier)-H + L-cysteine = (sulfur carrier)-SH + L-alanine</text>
        <dbReference type="Rhea" id="RHEA:43892"/>
        <dbReference type="Rhea" id="RHEA-COMP:14737"/>
        <dbReference type="Rhea" id="RHEA-COMP:14739"/>
        <dbReference type="ChEBI" id="CHEBI:29917"/>
        <dbReference type="ChEBI" id="CHEBI:35235"/>
        <dbReference type="ChEBI" id="CHEBI:57972"/>
        <dbReference type="ChEBI" id="CHEBI:64428"/>
        <dbReference type="EC" id="2.8.1.7"/>
    </reaction>
</comment>
<dbReference type="RefSeq" id="WP_142118638.1">
    <property type="nucleotide sequence ID" value="NZ_BAAASV010000003.1"/>
</dbReference>
<proteinExistence type="inferred from homology"/>
<dbReference type="Gene3D" id="3.90.1150.10">
    <property type="entry name" value="Aspartate Aminotransferase, domain 1"/>
    <property type="match status" value="1"/>
</dbReference>
<dbReference type="Pfam" id="PF00266">
    <property type="entry name" value="Aminotran_5"/>
    <property type="match status" value="1"/>
</dbReference>
<evidence type="ECO:0000256" key="1">
    <source>
        <dbReference type="ARBA" id="ARBA00001933"/>
    </source>
</evidence>
<dbReference type="OrthoDB" id="9804366at2"/>
<dbReference type="AlphaFoldDB" id="A0A542ZUI2"/>
<evidence type="ECO:0000259" key="6">
    <source>
        <dbReference type="Pfam" id="PF00266"/>
    </source>
</evidence>
<keyword evidence="3" id="KW-0663">Pyridoxal phosphate</keyword>
<evidence type="ECO:0000256" key="4">
    <source>
        <dbReference type="ARBA" id="ARBA00050776"/>
    </source>
</evidence>
<comment type="caution">
    <text evidence="7">The sequence shown here is derived from an EMBL/GenBank/DDBJ whole genome shotgun (WGS) entry which is preliminary data.</text>
</comment>
<dbReference type="InterPro" id="IPR015422">
    <property type="entry name" value="PyrdxlP-dep_Trfase_small"/>
</dbReference>
<keyword evidence="8" id="KW-1185">Reference proteome</keyword>
<dbReference type="Gene3D" id="3.40.640.10">
    <property type="entry name" value="Type I PLP-dependent aspartate aminotransferase-like (Major domain)"/>
    <property type="match status" value="1"/>
</dbReference>
<keyword evidence="7" id="KW-0456">Lyase</keyword>
<sequence>MTATTSTPECTERGDGLHTARLADRAPLAPLIGAATQVPLADGSHTRYVNLDIAASAPALESVAGRVAEVLPWYSSVHRGAGYLSRVSTSLYEDSRQRIGAFFGATRADETIIVRNTTDATNLLAASVPGNVLVLDVEHHANLLPWRRTNHTVRTIPAPTTIAETLETLRTELARSPYALLAITGASNVTGEALPLAQVADIAHEGGARLFVDAAQLAPHRRFSISELGIDYIAISGHKLYAPYGAGALIGKSDWLDAAPAFLAGGGAVGHVGIDDVVWQTGPARHEGGSPNVIGAVALAAACDALDGIGAAALDQHDRELRGRLLRGLAQIPGVRTARIWADSDEAIGVATFTVDGVEPGLLAMQLSAEFGIGVRDGKFCAHPLLRRLGFSGGAVRASIGVGSSSADVDTLLTALRQLVANGPGFEYETLDGGWVLANDPRPLPLGLGALVPTAASQCGILAP</sequence>
<accession>A0A542ZUI2</accession>
<evidence type="ECO:0000313" key="8">
    <source>
        <dbReference type="Proteomes" id="UP000315389"/>
    </source>
</evidence>
<evidence type="ECO:0000313" key="7">
    <source>
        <dbReference type="EMBL" id="TQL64018.1"/>
    </source>
</evidence>
<comment type="cofactor">
    <cofactor evidence="1 5">
        <name>pyridoxal 5'-phosphate</name>
        <dbReference type="ChEBI" id="CHEBI:597326"/>
    </cofactor>
</comment>
<comment type="similarity">
    <text evidence="2">Belongs to the class-V pyridoxal-phosphate-dependent aminotransferase family. Csd subfamily.</text>
</comment>
<name>A0A542ZUI2_RARFA</name>
<dbReference type="PANTHER" id="PTHR43586:SF8">
    <property type="entry name" value="CYSTEINE DESULFURASE 1, CHLOROPLASTIC"/>
    <property type="match status" value="1"/>
</dbReference>
<feature type="domain" description="Aminotransferase class V" evidence="6">
    <location>
        <begin position="49"/>
        <end position="412"/>
    </location>
</feature>
<dbReference type="InterPro" id="IPR000192">
    <property type="entry name" value="Aminotrans_V_dom"/>
</dbReference>
<dbReference type="PROSITE" id="PS00595">
    <property type="entry name" value="AA_TRANSFER_CLASS_5"/>
    <property type="match status" value="1"/>
</dbReference>
<dbReference type="InterPro" id="IPR015424">
    <property type="entry name" value="PyrdxlP-dep_Trfase"/>
</dbReference>
<dbReference type="EMBL" id="VFOS01000001">
    <property type="protein sequence ID" value="TQL64018.1"/>
    <property type="molecule type" value="Genomic_DNA"/>
</dbReference>
<dbReference type="InterPro" id="IPR020578">
    <property type="entry name" value="Aminotrans_V_PyrdxlP_BS"/>
</dbReference>
<gene>
    <name evidence="7" type="ORF">FB461_0503</name>
</gene>
<evidence type="ECO:0000256" key="3">
    <source>
        <dbReference type="ARBA" id="ARBA00022898"/>
    </source>
</evidence>
<evidence type="ECO:0000256" key="5">
    <source>
        <dbReference type="RuleBase" id="RU004504"/>
    </source>
</evidence>
<dbReference type="Proteomes" id="UP000315389">
    <property type="component" value="Unassembled WGS sequence"/>
</dbReference>
<dbReference type="GO" id="GO:0031071">
    <property type="term" value="F:cysteine desulfurase activity"/>
    <property type="evidence" value="ECO:0007669"/>
    <property type="project" value="UniProtKB-EC"/>
</dbReference>
<dbReference type="SUPFAM" id="SSF53383">
    <property type="entry name" value="PLP-dependent transferases"/>
    <property type="match status" value="1"/>
</dbReference>
<reference evidence="7 8" key="1">
    <citation type="submission" date="2019-06" db="EMBL/GenBank/DDBJ databases">
        <title>Sequencing the genomes of 1000 actinobacteria strains.</title>
        <authorList>
            <person name="Klenk H.-P."/>
        </authorList>
    </citation>
    <scope>NUCLEOTIDE SEQUENCE [LARGE SCALE GENOMIC DNA]</scope>
    <source>
        <strain evidence="7 8">DSM 4813</strain>
    </source>
</reference>
<dbReference type="GO" id="GO:0016829">
    <property type="term" value="F:lyase activity"/>
    <property type="evidence" value="ECO:0007669"/>
    <property type="project" value="UniProtKB-KW"/>
</dbReference>
<dbReference type="PANTHER" id="PTHR43586">
    <property type="entry name" value="CYSTEINE DESULFURASE"/>
    <property type="match status" value="1"/>
</dbReference>
<evidence type="ECO:0000256" key="2">
    <source>
        <dbReference type="ARBA" id="ARBA00010447"/>
    </source>
</evidence>
<protein>
    <submittedName>
        <fullName evidence="7">Selenocysteine lyase/cysteine desulfurase</fullName>
    </submittedName>
</protein>
<organism evidence="7 8">
    <name type="scientific">Rarobacter faecitabidus</name>
    <dbReference type="NCBI Taxonomy" id="13243"/>
    <lineage>
        <taxon>Bacteria</taxon>
        <taxon>Bacillati</taxon>
        <taxon>Actinomycetota</taxon>
        <taxon>Actinomycetes</taxon>
        <taxon>Micrococcales</taxon>
        <taxon>Rarobacteraceae</taxon>
        <taxon>Rarobacter</taxon>
    </lineage>
</organism>